<evidence type="ECO:0000313" key="2">
    <source>
        <dbReference type="EMBL" id="CAA9267953.1"/>
    </source>
</evidence>
<organism evidence="2">
    <name type="scientific">uncultured Acetobacteraceae bacterium</name>
    <dbReference type="NCBI Taxonomy" id="169975"/>
    <lineage>
        <taxon>Bacteria</taxon>
        <taxon>Pseudomonadati</taxon>
        <taxon>Pseudomonadota</taxon>
        <taxon>Alphaproteobacteria</taxon>
        <taxon>Acetobacterales</taxon>
        <taxon>Acetobacteraceae</taxon>
        <taxon>environmental samples</taxon>
    </lineage>
</organism>
<feature type="compositionally biased region" description="Basic and acidic residues" evidence="1">
    <location>
        <begin position="102"/>
        <end position="113"/>
    </location>
</feature>
<name>A0A6J4J1K7_9PROT</name>
<feature type="compositionally biased region" description="Basic and acidic residues" evidence="1">
    <location>
        <begin position="189"/>
        <end position="213"/>
    </location>
</feature>
<feature type="compositionally biased region" description="Basic and acidic residues" evidence="1">
    <location>
        <begin position="222"/>
        <end position="250"/>
    </location>
</feature>
<accession>A0A6J4J1K7</accession>
<feature type="compositionally biased region" description="Basic residues" evidence="1">
    <location>
        <begin position="62"/>
        <end position="72"/>
    </location>
</feature>
<feature type="region of interest" description="Disordered" evidence="1">
    <location>
        <begin position="1"/>
        <end position="113"/>
    </location>
</feature>
<feature type="compositionally biased region" description="Basic and acidic residues" evidence="1">
    <location>
        <begin position="39"/>
        <end position="48"/>
    </location>
</feature>
<reference evidence="2" key="1">
    <citation type="submission" date="2020-02" db="EMBL/GenBank/DDBJ databases">
        <authorList>
            <person name="Meier V. D."/>
        </authorList>
    </citation>
    <scope>NUCLEOTIDE SEQUENCE</scope>
    <source>
        <strain evidence="2">AVDCRST_MAG04</strain>
    </source>
</reference>
<feature type="non-terminal residue" evidence="2">
    <location>
        <position position="1"/>
    </location>
</feature>
<dbReference type="AlphaFoldDB" id="A0A6J4J1K7"/>
<evidence type="ECO:0000256" key="1">
    <source>
        <dbReference type="SAM" id="MobiDB-lite"/>
    </source>
</evidence>
<dbReference type="EMBL" id="CADCTL010000210">
    <property type="protein sequence ID" value="CAA9267953.1"/>
    <property type="molecule type" value="Genomic_DNA"/>
</dbReference>
<protein>
    <submittedName>
        <fullName evidence="2">Oxidoreductase, short chain dehydrogenase/reductase family</fullName>
    </submittedName>
</protein>
<feature type="region of interest" description="Disordered" evidence="1">
    <location>
        <begin position="177"/>
        <end position="250"/>
    </location>
</feature>
<feature type="compositionally biased region" description="Basic residues" evidence="1">
    <location>
        <begin position="177"/>
        <end position="188"/>
    </location>
</feature>
<gene>
    <name evidence="2" type="ORF">AVDCRST_MAG04-2956</name>
</gene>
<proteinExistence type="predicted"/>
<feature type="non-terminal residue" evidence="2">
    <location>
        <position position="250"/>
    </location>
</feature>
<feature type="compositionally biased region" description="Basic residues" evidence="1">
    <location>
        <begin position="1"/>
        <end position="35"/>
    </location>
</feature>
<sequence length="250" mass="29012">AQQDRRRHRRRLRRRPRRDARPPRRRLDRRARGPPRRSAQRDDRDGAGRRTALPGRPDRRGRSPSRRGAVRGRAREVRSARFPVQQRRRQRARHAAGGPRLRGLDARGAGEPDRLLPLRPAGLPHDEGAAAAGRAHRQQRLHLGARAAARLRPLHFHQARDHRPDEVAVPGRAQVRHLLRPARHRQRRHADDPADATRRQAGERHDRGRADHGRRARREHHRHDGEPSARREHPNGHRDGDEDAVHRPRL</sequence>